<comment type="function">
    <text evidence="6 7">This protein binds to 23S rRNA in the presence of protein L20.</text>
</comment>
<evidence type="ECO:0000256" key="6">
    <source>
        <dbReference type="HAMAP-Rule" id="MF_01363"/>
    </source>
</evidence>
<sequence length="155" mass="17575">MTKWPGMLKYYIASVFSGVNYTVRNGLLNGFWFKKRSCLFSGVSQIAKGVFLLYAIIETGGKQYRVQEGDNLYVEKLPAETGDLIEIDKVLALVKDDDVKIGAPLVEGAKVVFKVVRHGRGKKVIVFKYKAKKNYRRKQGHRQPFTQVTVEKIEA</sequence>
<accession>A0A101HTM8</accession>
<dbReference type="GO" id="GO:0006412">
    <property type="term" value="P:translation"/>
    <property type="evidence" value="ECO:0007669"/>
    <property type="project" value="UniProtKB-UniRule"/>
</dbReference>
<dbReference type="GO" id="GO:1990904">
    <property type="term" value="C:ribonucleoprotein complex"/>
    <property type="evidence" value="ECO:0007669"/>
    <property type="project" value="UniProtKB-KW"/>
</dbReference>
<dbReference type="Pfam" id="PF00829">
    <property type="entry name" value="Ribosomal_L21p"/>
    <property type="match status" value="1"/>
</dbReference>
<dbReference type="InterPro" id="IPR001787">
    <property type="entry name" value="Ribosomal_bL21"/>
</dbReference>
<comment type="similarity">
    <text evidence="1 6 7">Belongs to the bacterial ribosomal protein bL21 family.</text>
</comment>
<protein>
    <recommendedName>
        <fullName evidence="6">Large ribosomal subunit protein bL21</fullName>
    </recommendedName>
</protein>
<dbReference type="HAMAP" id="MF_01363">
    <property type="entry name" value="Ribosomal_bL21"/>
    <property type="match status" value="1"/>
</dbReference>
<dbReference type="PANTHER" id="PTHR21349">
    <property type="entry name" value="50S RIBOSOMAL PROTEIN L21"/>
    <property type="match status" value="1"/>
</dbReference>
<evidence type="ECO:0000313" key="8">
    <source>
        <dbReference type="EMBL" id="KUK82808.1"/>
    </source>
</evidence>
<dbReference type="AlphaFoldDB" id="A0A101HTM8"/>
<evidence type="ECO:0000256" key="1">
    <source>
        <dbReference type="ARBA" id="ARBA00008563"/>
    </source>
</evidence>
<name>A0A101HTM8_9FIRM</name>
<dbReference type="GO" id="GO:0005840">
    <property type="term" value="C:ribosome"/>
    <property type="evidence" value="ECO:0007669"/>
    <property type="project" value="UniProtKB-KW"/>
</dbReference>
<comment type="caution">
    <text evidence="8">The sequence shown here is derived from an EMBL/GenBank/DDBJ whole genome shotgun (WGS) entry which is preliminary data.</text>
</comment>
<evidence type="ECO:0000256" key="7">
    <source>
        <dbReference type="RuleBase" id="RU000562"/>
    </source>
</evidence>
<dbReference type="InterPro" id="IPR036164">
    <property type="entry name" value="bL21-like_sf"/>
</dbReference>
<comment type="subunit">
    <text evidence="6">Part of the 50S ribosomal subunit. Contacts protein L20.</text>
</comment>
<proteinExistence type="inferred from homology"/>
<evidence type="ECO:0000256" key="3">
    <source>
        <dbReference type="ARBA" id="ARBA00022884"/>
    </source>
</evidence>
<dbReference type="InterPro" id="IPR018258">
    <property type="entry name" value="Ribosomal_bL21_CS"/>
</dbReference>
<dbReference type="InterPro" id="IPR028909">
    <property type="entry name" value="bL21-like"/>
</dbReference>
<dbReference type="PATRIC" id="fig|110500.4.peg.607"/>
<dbReference type="GO" id="GO:0005737">
    <property type="term" value="C:cytoplasm"/>
    <property type="evidence" value="ECO:0007669"/>
    <property type="project" value="UniProtKB-ARBA"/>
</dbReference>
<dbReference type="Proteomes" id="UP000054705">
    <property type="component" value="Unassembled WGS sequence"/>
</dbReference>
<dbReference type="NCBIfam" id="TIGR00061">
    <property type="entry name" value="L21"/>
    <property type="match status" value="1"/>
</dbReference>
<keyword evidence="2 6" id="KW-0699">rRNA-binding</keyword>
<evidence type="ECO:0000256" key="2">
    <source>
        <dbReference type="ARBA" id="ARBA00022730"/>
    </source>
</evidence>
<evidence type="ECO:0000256" key="5">
    <source>
        <dbReference type="ARBA" id="ARBA00023274"/>
    </source>
</evidence>
<keyword evidence="3 6" id="KW-0694">RNA-binding</keyword>
<keyword evidence="4 6" id="KW-0689">Ribosomal protein</keyword>
<keyword evidence="5 6" id="KW-0687">Ribonucleoprotein</keyword>
<evidence type="ECO:0000313" key="9">
    <source>
        <dbReference type="Proteomes" id="UP000054705"/>
    </source>
</evidence>
<reference evidence="9" key="1">
    <citation type="journal article" date="2015" name="MBio">
        <title>Genome-Resolved Metagenomic Analysis Reveals Roles for Candidate Phyla and Other Microbial Community Members in Biogeochemical Transformations in Oil Reservoirs.</title>
        <authorList>
            <person name="Hu P."/>
            <person name="Tom L."/>
            <person name="Singh A."/>
            <person name="Thomas B.C."/>
            <person name="Baker B.J."/>
            <person name="Piceno Y.M."/>
            <person name="Andersen G.L."/>
            <person name="Banfield J.F."/>
        </authorList>
    </citation>
    <scope>NUCLEOTIDE SEQUENCE [LARGE SCALE GENOMIC DNA]</scope>
</reference>
<dbReference type="EMBL" id="LGGS01000065">
    <property type="protein sequence ID" value="KUK82808.1"/>
    <property type="molecule type" value="Genomic_DNA"/>
</dbReference>
<evidence type="ECO:0000256" key="4">
    <source>
        <dbReference type="ARBA" id="ARBA00022980"/>
    </source>
</evidence>
<organism evidence="8 9">
    <name type="scientific">Pelotomaculum thermopropionicum</name>
    <dbReference type="NCBI Taxonomy" id="110500"/>
    <lineage>
        <taxon>Bacteria</taxon>
        <taxon>Bacillati</taxon>
        <taxon>Bacillota</taxon>
        <taxon>Clostridia</taxon>
        <taxon>Eubacteriales</taxon>
        <taxon>Desulfotomaculaceae</taxon>
        <taxon>Pelotomaculum</taxon>
    </lineage>
</organism>
<dbReference type="PROSITE" id="PS01169">
    <property type="entry name" value="RIBOSOMAL_L21"/>
    <property type="match status" value="1"/>
</dbReference>
<gene>
    <name evidence="6" type="primary">rplU</name>
    <name evidence="8" type="ORF">XD97_0341</name>
</gene>
<dbReference type="GO" id="GO:0003735">
    <property type="term" value="F:structural constituent of ribosome"/>
    <property type="evidence" value="ECO:0007669"/>
    <property type="project" value="InterPro"/>
</dbReference>
<dbReference type="PANTHER" id="PTHR21349:SF0">
    <property type="entry name" value="LARGE RIBOSOMAL SUBUNIT PROTEIN BL21M"/>
    <property type="match status" value="1"/>
</dbReference>
<dbReference type="GO" id="GO:0019843">
    <property type="term" value="F:rRNA binding"/>
    <property type="evidence" value="ECO:0007669"/>
    <property type="project" value="UniProtKB-UniRule"/>
</dbReference>
<dbReference type="SUPFAM" id="SSF141091">
    <property type="entry name" value="L21p-like"/>
    <property type="match status" value="1"/>
</dbReference>